<feature type="compositionally biased region" description="Low complexity" evidence="3">
    <location>
        <begin position="103"/>
        <end position="115"/>
    </location>
</feature>
<dbReference type="GeneID" id="73470669"/>
<accession>A0A8J5QLG8</accession>
<dbReference type="GO" id="GO:0004633">
    <property type="term" value="F:phosphopantothenoylcysteine decarboxylase activity"/>
    <property type="evidence" value="ECO:0007669"/>
    <property type="project" value="TreeGrafter"/>
</dbReference>
<evidence type="ECO:0000256" key="3">
    <source>
        <dbReference type="SAM" id="MobiDB-lite"/>
    </source>
</evidence>
<gene>
    <name evidence="5" type="ORF">J8A68_003869</name>
</gene>
<keyword evidence="6" id="KW-1185">Reference proteome</keyword>
<protein>
    <recommendedName>
        <fullName evidence="4">Flavoprotein domain-containing protein</fullName>
    </recommendedName>
</protein>
<evidence type="ECO:0000313" key="6">
    <source>
        <dbReference type="Proteomes" id="UP000694255"/>
    </source>
</evidence>
<keyword evidence="1" id="KW-0173">Coenzyme A biosynthesis</keyword>
<feature type="region of interest" description="Disordered" evidence="3">
    <location>
        <begin position="469"/>
        <end position="496"/>
    </location>
</feature>
<dbReference type="RefSeq" id="XP_049262805.1">
    <property type="nucleotide sequence ID" value="XM_049407769.1"/>
</dbReference>
<dbReference type="GO" id="GO:0010181">
    <property type="term" value="F:FMN binding"/>
    <property type="evidence" value="ECO:0007669"/>
    <property type="project" value="TreeGrafter"/>
</dbReference>
<dbReference type="Proteomes" id="UP000694255">
    <property type="component" value="Unassembled WGS sequence"/>
</dbReference>
<proteinExistence type="inferred from homology"/>
<feature type="region of interest" description="Disordered" evidence="3">
    <location>
        <begin position="1"/>
        <end position="121"/>
    </location>
</feature>
<feature type="compositionally biased region" description="Low complexity" evidence="3">
    <location>
        <begin position="45"/>
        <end position="67"/>
    </location>
</feature>
<feature type="compositionally biased region" description="Low complexity" evidence="3">
    <location>
        <begin position="481"/>
        <end position="495"/>
    </location>
</feature>
<dbReference type="Pfam" id="PF02441">
    <property type="entry name" value="Flavoprotein"/>
    <property type="match status" value="1"/>
</dbReference>
<comment type="caution">
    <text evidence="5">The sequence shown here is derived from an EMBL/GenBank/DDBJ whole genome shotgun (WGS) entry which is preliminary data.</text>
</comment>
<dbReference type="GO" id="GO:0071513">
    <property type="term" value="C:phosphopantothenoylcysteine decarboxylase complex"/>
    <property type="evidence" value="ECO:0007669"/>
    <property type="project" value="TreeGrafter"/>
</dbReference>
<dbReference type="InterPro" id="IPR003382">
    <property type="entry name" value="Flavoprotein"/>
</dbReference>
<dbReference type="AlphaFoldDB" id="A0A8J5QLG8"/>
<dbReference type="PANTHER" id="PTHR14359:SF6">
    <property type="entry name" value="PHOSPHOPANTOTHENOYLCYSTEINE DECARBOXYLASE"/>
    <property type="match status" value="1"/>
</dbReference>
<dbReference type="OrthoDB" id="70387at2759"/>
<evidence type="ECO:0000256" key="1">
    <source>
        <dbReference type="ARBA" id="ARBA00022993"/>
    </source>
</evidence>
<sequence length="731" mass="81147">MMSSDSYNNKDNKKSIIAAQKPPDQEQEEEEVTKPQLLVNTGKHPTTTTTTTTTSSTRSSLSPTATPKDSPSSQKILHSPIPTKPPLANQFKPQLGPSPKEQTPNTTTTTTMTSTAKRERMPSLVVKQDPTLKSCLSNSTEPINKILQQEQRPRHQSNPSLLNNEVHHLENHHPQFLITTDNISPNMHGLIDLNNPGPLIGGGEMAIDEITGNQISFTPISQAESISSSIASPNSKSDSSPVHQIDIITGGGGPPPSRMNSLRYSEDKKVSDILRHSYNNSRSSSICGIPGVGAGEDIQMFHQQNIICEDNKIHLLFGITGCITIHKNIFLIIEKLFELYTREKLEIQIILTKSAEFILSDKLNKLEQLGVSKIWFHDDGEKFFLTSPFQKMISKVVNNATTTSAVAANLQKHRLTPQLLSQYSLSYELQKWTDILLICPLSANTMAKLVNGLADNLLTEVLHVWPIPHMQLQPPPPPPTQQLHAPQQQSQLQPQGSKVDISILENTLPSPKPIIAVLALTNAMYSHPITKKQLVLLQETYPNMSVLKPVEKCIDIDGNISMGGMRAWREVVDFVSQKLGPPPEPEDDEDEQGEDEEDEIEEEDNTNDGEDLDNDDEDDDEDEEEDDSESIELSENFIVQKKKSRSRSPVTTLTPQIAQLEIHNEHERLLSPILTNESKLQVNDKNDGINGEVRRRSSTISRKELEEHEKLASANALLNTGIRIVSPSGNS</sequence>
<name>A0A8J5QLG8_9ASCO</name>
<evidence type="ECO:0000259" key="4">
    <source>
        <dbReference type="Pfam" id="PF02441"/>
    </source>
</evidence>
<dbReference type="GO" id="GO:0015937">
    <property type="term" value="P:coenzyme A biosynthetic process"/>
    <property type="evidence" value="ECO:0007669"/>
    <property type="project" value="UniProtKB-KW"/>
</dbReference>
<evidence type="ECO:0000313" key="5">
    <source>
        <dbReference type="EMBL" id="KAG7662572.1"/>
    </source>
</evidence>
<reference evidence="5 6" key="1">
    <citation type="journal article" date="2021" name="DNA Res.">
        <title>Genome analysis of Candida subhashii reveals its hybrid nature and dual mitochondrial genome conformations.</title>
        <authorList>
            <person name="Mixao V."/>
            <person name="Hegedusova E."/>
            <person name="Saus E."/>
            <person name="Pryszcz L.P."/>
            <person name="Cillingova A."/>
            <person name="Nosek J."/>
            <person name="Gabaldon T."/>
        </authorList>
    </citation>
    <scope>NUCLEOTIDE SEQUENCE [LARGE SCALE GENOMIC DNA]</scope>
    <source>
        <strain evidence="5 6">CBS 10753</strain>
    </source>
</reference>
<comment type="similarity">
    <text evidence="2">Belongs to the HFCD (homooligomeric flavin containing Cys decarboxylase) superfamily.</text>
</comment>
<feature type="compositionally biased region" description="Acidic residues" evidence="3">
    <location>
        <begin position="584"/>
        <end position="632"/>
    </location>
</feature>
<feature type="region of interest" description="Disordered" evidence="3">
    <location>
        <begin position="577"/>
        <end position="652"/>
    </location>
</feature>
<organism evidence="5 6">
    <name type="scientific">[Candida] subhashii</name>
    <dbReference type="NCBI Taxonomy" id="561895"/>
    <lineage>
        <taxon>Eukaryota</taxon>
        <taxon>Fungi</taxon>
        <taxon>Dikarya</taxon>
        <taxon>Ascomycota</taxon>
        <taxon>Saccharomycotina</taxon>
        <taxon>Pichiomycetes</taxon>
        <taxon>Debaryomycetaceae</taxon>
        <taxon>Spathaspora</taxon>
    </lineage>
</organism>
<dbReference type="EMBL" id="JAGSYN010000167">
    <property type="protein sequence ID" value="KAG7662572.1"/>
    <property type="molecule type" value="Genomic_DNA"/>
</dbReference>
<feature type="domain" description="Flavoprotein" evidence="4">
    <location>
        <begin position="314"/>
        <end position="462"/>
    </location>
</feature>
<dbReference type="PANTHER" id="PTHR14359">
    <property type="entry name" value="HOMO-OLIGOMERIC FLAVIN CONTAINING CYS DECARBOXYLASE FAMILY"/>
    <property type="match status" value="1"/>
</dbReference>
<evidence type="ECO:0000256" key="2">
    <source>
        <dbReference type="ARBA" id="ARBA00038350"/>
    </source>
</evidence>